<dbReference type="PROSITE" id="PS50850">
    <property type="entry name" value="MFS"/>
    <property type="match status" value="1"/>
</dbReference>
<feature type="transmembrane region" description="Helical" evidence="6">
    <location>
        <begin position="393"/>
        <end position="412"/>
    </location>
</feature>
<reference evidence="8" key="1">
    <citation type="submission" date="2022-10" db="EMBL/GenBank/DDBJ databases">
        <title>Determination and structural analysis of whole genome sequence of Sarocladium strictum F4-1.</title>
        <authorList>
            <person name="Hu L."/>
            <person name="Jiang Y."/>
        </authorList>
    </citation>
    <scope>NUCLEOTIDE SEQUENCE</scope>
    <source>
        <strain evidence="8">F4-1</strain>
    </source>
</reference>
<evidence type="ECO:0000256" key="2">
    <source>
        <dbReference type="ARBA" id="ARBA00022692"/>
    </source>
</evidence>
<evidence type="ECO:0000256" key="3">
    <source>
        <dbReference type="ARBA" id="ARBA00022989"/>
    </source>
</evidence>
<dbReference type="InterPro" id="IPR036259">
    <property type="entry name" value="MFS_trans_sf"/>
</dbReference>
<evidence type="ECO:0000259" key="7">
    <source>
        <dbReference type="PROSITE" id="PS50850"/>
    </source>
</evidence>
<keyword evidence="4 6" id="KW-0472">Membrane</keyword>
<dbReference type="Gene3D" id="1.20.1250.20">
    <property type="entry name" value="MFS general substrate transporter like domains"/>
    <property type="match status" value="1"/>
</dbReference>
<feature type="transmembrane region" description="Helical" evidence="6">
    <location>
        <begin position="119"/>
        <end position="138"/>
    </location>
</feature>
<feature type="transmembrane region" description="Helical" evidence="6">
    <location>
        <begin position="449"/>
        <end position="469"/>
    </location>
</feature>
<dbReference type="Pfam" id="PF07690">
    <property type="entry name" value="MFS_1"/>
    <property type="match status" value="1"/>
</dbReference>
<dbReference type="PANTHER" id="PTHR42718:SF10">
    <property type="entry name" value="TRANSPORTER, PUTATIVE (AFU_ORTHOLOGUE AFUA_8G06760)-RELATED"/>
    <property type="match status" value="1"/>
</dbReference>
<keyword evidence="3 6" id="KW-1133">Transmembrane helix</keyword>
<feature type="transmembrane region" description="Helical" evidence="6">
    <location>
        <begin position="419"/>
        <end position="437"/>
    </location>
</feature>
<feature type="transmembrane region" description="Helical" evidence="6">
    <location>
        <begin position="311"/>
        <end position="330"/>
    </location>
</feature>
<feature type="transmembrane region" description="Helical" evidence="6">
    <location>
        <begin position="351"/>
        <end position="373"/>
    </location>
</feature>
<dbReference type="GO" id="GO:0016020">
    <property type="term" value="C:membrane"/>
    <property type="evidence" value="ECO:0007669"/>
    <property type="project" value="UniProtKB-SubCell"/>
</dbReference>
<feature type="transmembrane region" description="Helical" evidence="6">
    <location>
        <begin position="210"/>
        <end position="233"/>
    </location>
</feature>
<evidence type="ECO:0000256" key="5">
    <source>
        <dbReference type="SAM" id="MobiDB-lite"/>
    </source>
</evidence>
<dbReference type="PANTHER" id="PTHR42718">
    <property type="entry name" value="MAJOR FACILITATOR SUPERFAMILY MULTIDRUG TRANSPORTER MFSC"/>
    <property type="match status" value="1"/>
</dbReference>
<dbReference type="GO" id="GO:0022857">
    <property type="term" value="F:transmembrane transporter activity"/>
    <property type="evidence" value="ECO:0007669"/>
    <property type="project" value="InterPro"/>
</dbReference>
<keyword evidence="2 6" id="KW-0812">Transmembrane</keyword>
<evidence type="ECO:0000256" key="6">
    <source>
        <dbReference type="SAM" id="Phobius"/>
    </source>
</evidence>
<evidence type="ECO:0000256" key="4">
    <source>
        <dbReference type="ARBA" id="ARBA00023136"/>
    </source>
</evidence>
<evidence type="ECO:0000313" key="8">
    <source>
        <dbReference type="EMBL" id="KAK0391793.1"/>
    </source>
</evidence>
<feature type="region of interest" description="Disordered" evidence="5">
    <location>
        <begin position="40"/>
        <end position="62"/>
    </location>
</feature>
<feature type="transmembrane region" description="Helical" evidence="6">
    <location>
        <begin position="526"/>
        <end position="546"/>
    </location>
</feature>
<dbReference type="InterPro" id="IPR020846">
    <property type="entry name" value="MFS_dom"/>
</dbReference>
<name>A0AA39GQP3_SARSR</name>
<keyword evidence="9" id="KW-1185">Reference proteome</keyword>
<feature type="domain" description="Major facilitator superfamily (MFS) profile" evidence="7">
    <location>
        <begin position="84"/>
        <end position="550"/>
    </location>
</feature>
<feature type="transmembrane region" description="Helical" evidence="6">
    <location>
        <begin position="150"/>
        <end position="169"/>
    </location>
</feature>
<dbReference type="AlphaFoldDB" id="A0AA39GQP3"/>
<dbReference type="EMBL" id="JAPDFR010000001">
    <property type="protein sequence ID" value="KAK0391793.1"/>
    <property type="molecule type" value="Genomic_DNA"/>
</dbReference>
<dbReference type="InterPro" id="IPR011701">
    <property type="entry name" value="MFS"/>
</dbReference>
<accession>A0AA39GQP3</accession>
<dbReference type="Proteomes" id="UP001175261">
    <property type="component" value="Unassembled WGS sequence"/>
</dbReference>
<dbReference type="Gene3D" id="1.20.1720.10">
    <property type="entry name" value="Multidrug resistance protein D"/>
    <property type="match status" value="1"/>
</dbReference>
<gene>
    <name evidence="8" type="ORF">NLU13_1292</name>
</gene>
<feature type="transmembrane region" description="Helical" evidence="6">
    <location>
        <begin position="279"/>
        <end position="299"/>
    </location>
</feature>
<organism evidence="8 9">
    <name type="scientific">Sarocladium strictum</name>
    <name type="common">Black bundle disease fungus</name>
    <name type="synonym">Acremonium strictum</name>
    <dbReference type="NCBI Taxonomy" id="5046"/>
    <lineage>
        <taxon>Eukaryota</taxon>
        <taxon>Fungi</taxon>
        <taxon>Dikarya</taxon>
        <taxon>Ascomycota</taxon>
        <taxon>Pezizomycotina</taxon>
        <taxon>Sordariomycetes</taxon>
        <taxon>Hypocreomycetidae</taxon>
        <taxon>Hypocreales</taxon>
        <taxon>Sarocladiaceae</taxon>
        <taxon>Sarocladium</taxon>
    </lineage>
</organism>
<comment type="subcellular location">
    <subcellularLocation>
        <location evidence="1">Membrane</location>
        <topology evidence="1">Multi-pass membrane protein</topology>
    </subcellularLocation>
</comment>
<proteinExistence type="predicted"/>
<protein>
    <recommendedName>
        <fullName evidence="7">Major facilitator superfamily (MFS) profile domain-containing protein</fullName>
    </recommendedName>
</protein>
<evidence type="ECO:0000256" key="1">
    <source>
        <dbReference type="ARBA" id="ARBA00004141"/>
    </source>
</evidence>
<sequence>MTRTNVTPSGVMAHGAIALEPMQAGKTTSPNSLREDIAPAHALQEDTTRQKADSPDVDDDRMALEPRDATLQALRVSKMRGIVVITTLAGVNFLNTMGSGILIVALPQMARDLDIQRGLILWPAAVYALSAGCLLLIFGAVADVVGAKRMWITGSFLFMIFTVAIGLAQSGIQLIMFRLVAGMAIAMCLPTAVGLITATFPKGTWRNTAFAMNGMGNPLGYAVGLVLGGVFTSSIGWRYAYYMMAGINLVLSLASIWSLPVPPIDTGGRKWTTRLMHDIDWIGAVIMSAGLGMLLYVLAMTSSSYKRLEEPQIIVLLSLSVVFLAAFPWWMSFQVRRGKPALIPNKVWRNWAFTSVCLAIFLCYAAMTALEYFTTLYFQEIEGVSAMTSSLRFIPHVVMGVAANIVTAYLIARVNVRTLAVVSALITLVAGPLMATVEIGDNYWFEPFWALFLSPANADVLFTISNLVISEAFPADLQSLAGGVFNEVTQFGNSVGLAITGAISASVTEHSDTDDQRLAMMKGYRAAFWTIFAANAAVIFVAWFGLKKAGIVGKKDV</sequence>
<feature type="transmembrane region" description="Helical" evidence="6">
    <location>
        <begin position="239"/>
        <end position="259"/>
    </location>
</feature>
<dbReference type="SUPFAM" id="SSF103473">
    <property type="entry name" value="MFS general substrate transporter"/>
    <property type="match status" value="1"/>
</dbReference>
<feature type="transmembrane region" description="Helical" evidence="6">
    <location>
        <begin position="175"/>
        <end position="198"/>
    </location>
</feature>
<feature type="transmembrane region" description="Helical" evidence="6">
    <location>
        <begin position="82"/>
        <end position="107"/>
    </location>
</feature>
<comment type="caution">
    <text evidence="8">The sequence shown here is derived from an EMBL/GenBank/DDBJ whole genome shotgun (WGS) entry which is preliminary data.</text>
</comment>
<evidence type="ECO:0000313" key="9">
    <source>
        <dbReference type="Proteomes" id="UP001175261"/>
    </source>
</evidence>